<dbReference type="EMBL" id="JANRMS010002817">
    <property type="protein sequence ID" value="KAJ3520797.1"/>
    <property type="molecule type" value="Genomic_DNA"/>
</dbReference>
<evidence type="ECO:0000313" key="1">
    <source>
        <dbReference type="EMBL" id="KAJ3520797.1"/>
    </source>
</evidence>
<protein>
    <submittedName>
        <fullName evidence="1">Uncharacterized protein</fullName>
    </submittedName>
</protein>
<keyword evidence="2" id="KW-1185">Reference proteome</keyword>
<dbReference type="Proteomes" id="UP001148629">
    <property type="component" value="Unassembled WGS sequence"/>
</dbReference>
<reference evidence="1" key="1">
    <citation type="submission" date="2022-08" db="EMBL/GenBank/DDBJ databases">
        <title>Genome Sequence of Fusarium decemcellulare.</title>
        <authorList>
            <person name="Buettner E."/>
        </authorList>
    </citation>
    <scope>NUCLEOTIDE SEQUENCE</scope>
    <source>
        <strain evidence="1">Babe19</strain>
    </source>
</reference>
<sequence>MPQSRLALTPEHPPLLEFEVNCFPGTAALAPFTPMPLVFVLVEHAYYPRILPHDKSCPPLFPRHEQSPSRYNRPNMQPKDIEVTTRYVPWDALEDRRNKSAVQSAILRGDTHVTLHNKEYIPDEWWWWDIREAGPGFQLDKSAVLEYQHFPVDHKRPDVADAEAKRGLANMQWKGFMLQFIKVLAAGGFGYVSLWRVWFEDGSSKKVVIKKGVGIHFEAEQEARFHLRYAGAEHTSQVVDLFGEAMKIRADFVRENPLLPLKYRDGAEFDSKHMNLIVFEFLEHGDLNGILTKAAHKWSRFPDRVLWGIWECLVRGVAAFAYTPPFRSLNREFETELRQAEAEGRLEKFLRDLERVEISHDVHLDLEEFNILAGRNAHHPHQPVFKLHDLGAFSWIMNECWGEFMEKDYWRMRTPCKIHRVTPEQVHQEWDDLQTDVPYLEEGKRFAGEDCTQGCEVAGRFGIWTDIFLIAKVMESVITFNYQSYPFNAQAYQALDGLSEGKTYGWRLDDPAYASIAADLRDVVCQCQYELPGERPSIISLLRGIEARKQKGFTQTSDEVAAFWDAFTRPSKPDPEPWREPETVGDALQQAMDDDIIPMVFRPSPAAQRPRAPTQQGNEYPGRFYAQPVQGGFRNGPALRPRLPDANNQGDLNPQQPAGGRPANLRHPQRIAGRRRGEDPTPHPEHGDARSFSPMDEDDNDVADINRRLRGPRRPRSALADTSYSPPAFQPMQIDTDVPQDSPPIAGSWVGRSVSGPYDRMQIDSVRVPQLSRDFSYERPDTASFDGGLAPRTFQTISLGGADVPHRPGRSGSQLPNIASSSGANAGLGFETISLGQTPAEHRMSINRVHVDPDDELSDASSFASLPRRQPRRVVRFTSPNGNVRPSRVGKRAPKDKKTVHRKRVTKKRVINEYVEKALPSMPVAIRNLAMRTKYLDAKLVEKAIAAYAYVK</sequence>
<organism evidence="1 2">
    <name type="scientific">Fusarium decemcellulare</name>
    <dbReference type="NCBI Taxonomy" id="57161"/>
    <lineage>
        <taxon>Eukaryota</taxon>
        <taxon>Fungi</taxon>
        <taxon>Dikarya</taxon>
        <taxon>Ascomycota</taxon>
        <taxon>Pezizomycotina</taxon>
        <taxon>Sordariomycetes</taxon>
        <taxon>Hypocreomycetidae</taxon>
        <taxon>Hypocreales</taxon>
        <taxon>Nectriaceae</taxon>
        <taxon>Fusarium</taxon>
        <taxon>Fusarium decemcellulare species complex</taxon>
    </lineage>
</organism>
<evidence type="ECO:0000313" key="2">
    <source>
        <dbReference type="Proteomes" id="UP001148629"/>
    </source>
</evidence>
<accession>A0ACC1RJE9</accession>
<comment type="caution">
    <text evidence="1">The sequence shown here is derived from an EMBL/GenBank/DDBJ whole genome shotgun (WGS) entry which is preliminary data.</text>
</comment>
<name>A0ACC1RJE9_9HYPO</name>
<proteinExistence type="predicted"/>
<gene>
    <name evidence="1" type="ORF">NM208_g13569</name>
</gene>